<dbReference type="Gene3D" id="3.40.50.1000">
    <property type="entry name" value="HAD superfamily/HAD-like"/>
    <property type="match status" value="1"/>
</dbReference>
<proteinExistence type="predicted"/>
<reference evidence="1" key="2">
    <citation type="submission" date="2021-04" db="EMBL/GenBank/DDBJ databases">
        <authorList>
            <person name="Gilroy R."/>
        </authorList>
    </citation>
    <scope>NUCLEOTIDE SEQUENCE</scope>
    <source>
        <strain evidence="1">26628</strain>
    </source>
</reference>
<dbReference type="NCBIfam" id="TIGR01509">
    <property type="entry name" value="HAD-SF-IA-v3"/>
    <property type="match status" value="1"/>
</dbReference>
<reference evidence="1" key="1">
    <citation type="journal article" date="2021" name="PeerJ">
        <title>Extensive microbial diversity within the chicken gut microbiome revealed by metagenomics and culture.</title>
        <authorList>
            <person name="Gilroy R."/>
            <person name="Ravi A."/>
            <person name="Getino M."/>
            <person name="Pursley I."/>
            <person name="Horton D.L."/>
            <person name="Alikhan N.F."/>
            <person name="Baker D."/>
            <person name="Gharbi K."/>
            <person name="Hall N."/>
            <person name="Watson M."/>
            <person name="Adriaenssens E.M."/>
            <person name="Foster-Nyarko E."/>
            <person name="Jarju S."/>
            <person name="Secka A."/>
            <person name="Antonio M."/>
            <person name="Oren A."/>
            <person name="Chaudhuri R.R."/>
            <person name="La Ragione R."/>
            <person name="Hildebrand F."/>
            <person name="Pallen M.J."/>
        </authorList>
    </citation>
    <scope>NUCLEOTIDE SEQUENCE</scope>
    <source>
        <strain evidence="1">26628</strain>
    </source>
</reference>
<dbReference type="InterPro" id="IPR036412">
    <property type="entry name" value="HAD-like_sf"/>
</dbReference>
<dbReference type="SUPFAM" id="SSF56784">
    <property type="entry name" value="HAD-like"/>
    <property type="match status" value="1"/>
</dbReference>
<dbReference type="Gene3D" id="1.10.150.240">
    <property type="entry name" value="Putative phosphatase, domain 2"/>
    <property type="match status" value="1"/>
</dbReference>
<dbReference type="SFLD" id="SFLDS00003">
    <property type="entry name" value="Haloacid_Dehalogenase"/>
    <property type="match status" value="1"/>
</dbReference>
<keyword evidence="1" id="KW-0378">Hydrolase</keyword>
<sequence length="217" mass="23323">MLKAVLFDLDGTVLDTLPDLNACMNEALARFGCPAITLEQTRRYVGNGGLLFAERALPPARRAEAEHFYKDVYCPVHFGCKNERTRPFAGEGECLAALRDAGMRLAVVTNKSQRAADELGATLLQPYGFSAVFGNRDGVPVKPDPTLALLALKELGVAPAEAAFVGDGETDVQTAKNAGMRSVSVLWGYRGEAELRAAGAERFARSYAELQGILLAM</sequence>
<dbReference type="GO" id="GO:0008967">
    <property type="term" value="F:phosphoglycolate phosphatase activity"/>
    <property type="evidence" value="ECO:0007669"/>
    <property type="project" value="TreeGrafter"/>
</dbReference>
<dbReference type="InterPro" id="IPR006439">
    <property type="entry name" value="HAD-SF_hydro_IA"/>
</dbReference>
<dbReference type="PANTHER" id="PTHR43434">
    <property type="entry name" value="PHOSPHOGLYCOLATE PHOSPHATASE"/>
    <property type="match status" value="1"/>
</dbReference>
<gene>
    <name evidence="1" type="ORF">H9737_03165</name>
</gene>
<dbReference type="PANTHER" id="PTHR43434:SF1">
    <property type="entry name" value="PHOSPHOGLYCOLATE PHOSPHATASE"/>
    <property type="match status" value="1"/>
</dbReference>
<evidence type="ECO:0000313" key="1">
    <source>
        <dbReference type="EMBL" id="HIX46672.1"/>
    </source>
</evidence>
<dbReference type="GO" id="GO:0005829">
    <property type="term" value="C:cytosol"/>
    <property type="evidence" value="ECO:0007669"/>
    <property type="project" value="TreeGrafter"/>
</dbReference>
<protein>
    <submittedName>
        <fullName evidence="1">HAD-IA family hydrolase</fullName>
    </submittedName>
</protein>
<dbReference type="Pfam" id="PF13419">
    <property type="entry name" value="HAD_2"/>
    <property type="match status" value="1"/>
</dbReference>
<name>A0A9D2AQL8_9FIRM</name>
<dbReference type="InterPro" id="IPR023214">
    <property type="entry name" value="HAD_sf"/>
</dbReference>
<dbReference type="GO" id="GO:0006281">
    <property type="term" value="P:DNA repair"/>
    <property type="evidence" value="ECO:0007669"/>
    <property type="project" value="TreeGrafter"/>
</dbReference>
<dbReference type="EMBL" id="DXFD01000052">
    <property type="protein sequence ID" value="HIX46672.1"/>
    <property type="molecule type" value="Genomic_DNA"/>
</dbReference>
<dbReference type="NCBIfam" id="TIGR01549">
    <property type="entry name" value="HAD-SF-IA-v1"/>
    <property type="match status" value="1"/>
</dbReference>
<dbReference type="InterPro" id="IPR041492">
    <property type="entry name" value="HAD_2"/>
</dbReference>
<comment type="caution">
    <text evidence="1">The sequence shown here is derived from an EMBL/GenBank/DDBJ whole genome shotgun (WGS) entry which is preliminary data.</text>
</comment>
<dbReference type="SFLD" id="SFLDG01129">
    <property type="entry name" value="C1.5:_HAD__Beta-PGM__Phosphata"/>
    <property type="match status" value="1"/>
</dbReference>
<dbReference type="InterPro" id="IPR023198">
    <property type="entry name" value="PGP-like_dom2"/>
</dbReference>
<dbReference type="InterPro" id="IPR050155">
    <property type="entry name" value="HAD-like_hydrolase_sf"/>
</dbReference>
<evidence type="ECO:0000313" key="2">
    <source>
        <dbReference type="Proteomes" id="UP000824249"/>
    </source>
</evidence>
<dbReference type="Proteomes" id="UP000824249">
    <property type="component" value="Unassembled WGS sequence"/>
</dbReference>
<dbReference type="PRINTS" id="PR00413">
    <property type="entry name" value="HADHALOGNASE"/>
</dbReference>
<organism evidence="1 2">
    <name type="scientific">Candidatus Borkfalkia faecigallinarum</name>
    <dbReference type="NCBI Taxonomy" id="2838509"/>
    <lineage>
        <taxon>Bacteria</taxon>
        <taxon>Bacillati</taxon>
        <taxon>Bacillota</taxon>
        <taxon>Clostridia</taxon>
        <taxon>Christensenellales</taxon>
        <taxon>Christensenellaceae</taxon>
        <taxon>Candidatus Borkfalkia</taxon>
    </lineage>
</organism>
<accession>A0A9D2AQL8</accession>
<dbReference type="AlphaFoldDB" id="A0A9D2AQL8"/>